<evidence type="ECO:0000313" key="2">
    <source>
        <dbReference type="EMBL" id="KAA8787064.1"/>
    </source>
</evidence>
<dbReference type="InterPro" id="IPR050276">
    <property type="entry name" value="MshD_Acetyltransferase"/>
</dbReference>
<keyword evidence="2" id="KW-0808">Transferase</keyword>
<feature type="domain" description="N-acetyltransferase" evidence="1">
    <location>
        <begin position="3"/>
        <end position="149"/>
    </location>
</feature>
<evidence type="ECO:0000259" key="1">
    <source>
        <dbReference type="PROSITE" id="PS51186"/>
    </source>
</evidence>
<dbReference type="InterPro" id="IPR016181">
    <property type="entry name" value="Acyl_CoA_acyltransferase"/>
</dbReference>
<organism evidence="2 3">
    <name type="scientific">Paenibacillus amylolyticus</name>
    <dbReference type="NCBI Taxonomy" id="1451"/>
    <lineage>
        <taxon>Bacteria</taxon>
        <taxon>Bacillati</taxon>
        <taxon>Bacillota</taxon>
        <taxon>Bacilli</taxon>
        <taxon>Bacillales</taxon>
        <taxon>Paenibacillaceae</taxon>
        <taxon>Paenibacillus</taxon>
    </lineage>
</organism>
<evidence type="ECO:0000313" key="3">
    <source>
        <dbReference type="Proteomes" id="UP000323664"/>
    </source>
</evidence>
<dbReference type="OrthoDB" id="9127144at2"/>
<dbReference type="PROSITE" id="PS51186">
    <property type="entry name" value="GNAT"/>
    <property type="match status" value="1"/>
</dbReference>
<gene>
    <name evidence="2" type="ORF">EC604_24845</name>
</gene>
<dbReference type="Pfam" id="PF00583">
    <property type="entry name" value="Acetyltransf_1"/>
    <property type="match status" value="1"/>
</dbReference>
<dbReference type="InterPro" id="IPR000182">
    <property type="entry name" value="GNAT_dom"/>
</dbReference>
<name>A0A5M9WZG4_PAEAM</name>
<accession>A0A5M9WZG4</accession>
<dbReference type="RefSeq" id="WP_123066741.1">
    <property type="nucleotide sequence ID" value="NZ_RIAS01000018.1"/>
</dbReference>
<dbReference type="GO" id="GO:0016747">
    <property type="term" value="F:acyltransferase activity, transferring groups other than amino-acyl groups"/>
    <property type="evidence" value="ECO:0007669"/>
    <property type="project" value="InterPro"/>
</dbReference>
<protein>
    <submittedName>
        <fullName evidence="2">GNAT family N-acetyltransferase</fullName>
    </submittedName>
</protein>
<comment type="caution">
    <text evidence="2">The sequence shown here is derived from an EMBL/GenBank/DDBJ whole genome shotgun (WGS) entry which is preliminary data.</text>
</comment>
<reference evidence="2 3" key="1">
    <citation type="journal article" date="2019" name="J. Ind. Microbiol. Biotechnol.">
        <title>Paenibacillus amylolyticus 27C64 has a diverse set of carbohydrate-active enzymes and complete pectin deconstruction system.</title>
        <authorList>
            <person name="Keggi C."/>
            <person name="Doran-Peterson J."/>
        </authorList>
    </citation>
    <scope>NUCLEOTIDE SEQUENCE [LARGE SCALE GENOMIC DNA]</scope>
    <source>
        <strain evidence="2 3">27C64</strain>
    </source>
</reference>
<dbReference type="SUPFAM" id="SSF55729">
    <property type="entry name" value="Acyl-CoA N-acyltransferases (Nat)"/>
    <property type="match status" value="1"/>
</dbReference>
<dbReference type="AlphaFoldDB" id="A0A5M9WZG4"/>
<dbReference type="PANTHER" id="PTHR43617">
    <property type="entry name" value="L-AMINO ACID N-ACETYLTRANSFERASE"/>
    <property type="match status" value="1"/>
</dbReference>
<dbReference type="Proteomes" id="UP000323664">
    <property type="component" value="Unassembled WGS sequence"/>
</dbReference>
<sequence>MTIQVRPVSMDDWFACTQLQVSEEQKSTFPAPVVYWLAESRFVKDFQPMAIYNDSDLVGFAVYSDQEPDEGDYWLPALMIDSKYQGRGYGKEALRALIQRMQKALDCKRILIGHRPDNHVAGALYESLGFQRISEELIDGEVVRALKLEYRGIE</sequence>
<dbReference type="CDD" id="cd04301">
    <property type="entry name" value="NAT_SF"/>
    <property type="match status" value="1"/>
</dbReference>
<proteinExistence type="predicted"/>
<dbReference type="EMBL" id="RIAS01000018">
    <property type="protein sequence ID" value="KAA8787064.1"/>
    <property type="molecule type" value="Genomic_DNA"/>
</dbReference>
<dbReference type="Gene3D" id="3.40.630.30">
    <property type="match status" value="1"/>
</dbReference>